<dbReference type="InterPro" id="IPR014284">
    <property type="entry name" value="RNA_pol_sigma-70_dom"/>
</dbReference>
<evidence type="ECO:0000256" key="2">
    <source>
        <dbReference type="ARBA" id="ARBA00023015"/>
    </source>
</evidence>
<keyword evidence="2" id="KW-0805">Transcription regulation</keyword>
<dbReference type="PANTHER" id="PTHR43133:SF8">
    <property type="entry name" value="RNA POLYMERASE SIGMA FACTOR HI_1459-RELATED"/>
    <property type="match status" value="1"/>
</dbReference>
<dbReference type="Pfam" id="PF04542">
    <property type="entry name" value="Sigma70_r2"/>
    <property type="match status" value="1"/>
</dbReference>
<dbReference type="AlphaFoldDB" id="A0A942Z970"/>
<evidence type="ECO:0000256" key="4">
    <source>
        <dbReference type="ARBA" id="ARBA00023125"/>
    </source>
</evidence>
<dbReference type="CDD" id="cd06171">
    <property type="entry name" value="Sigma70_r4"/>
    <property type="match status" value="1"/>
</dbReference>
<protein>
    <submittedName>
        <fullName evidence="8">Sigma-70 family RNA polymerase sigma factor</fullName>
    </submittedName>
</protein>
<dbReference type="InterPro" id="IPR013249">
    <property type="entry name" value="RNA_pol_sigma70_r4_t2"/>
</dbReference>
<dbReference type="RefSeq" id="WP_203366943.1">
    <property type="nucleotide sequence ID" value="NZ_WSFT01000040.1"/>
</dbReference>
<accession>A0A942Z970</accession>
<feature type="domain" description="RNA polymerase sigma-70 region 2" evidence="6">
    <location>
        <begin position="22"/>
        <end position="88"/>
    </location>
</feature>
<dbReference type="EMBL" id="WSFT01000040">
    <property type="protein sequence ID" value="MBS4539018.1"/>
    <property type="molecule type" value="Genomic_DNA"/>
</dbReference>
<sequence length="174" mass="21030">MEEDKELIEGILHENDISFEKLILKYRKPAIYFAQKILRDPYIAEDVVQESFADFYVYKERFNPKYSFKTYLFTIIRNKSVDYIKKNRITFEENIEISTEDTTEKAYLNKERRDIVLSKINELKRDYRLAIYLVEFEELSYKEIAQIMNKNIAQVKIIIYRARKKLQTLLKGEV</sequence>
<dbReference type="Pfam" id="PF08281">
    <property type="entry name" value="Sigma70_r4_2"/>
    <property type="match status" value="1"/>
</dbReference>
<reference evidence="8" key="1">
    <citation type="submission" date="2019-12" db="EMBL/GenBank/DDBJ databases">
        <title>Clostridiaceae gen. nov. sp. nov., isolated from sediment in Xinjiang, China.</title>
        <authorList>
            <person name="Zhang R."/>
        </authorList>
    </citation>
    <scope>NUCLEOTIDE SEQUENCE</scope>
    <source>
        <strain evidence="8">D2Q-11</strain>
    </source>
</reference>
<comment type="caution">
    <text evidence="8">The sequence shown here is derived from an EMBL/GenBank/DDBJ whole genome shotgun (WGS) entry which is preliminary data.</text>
</comment>
<evidence type="ECO:0000256" key="5">
    <source>
        <dbReference type="ARBA" id="ARBA00023163"/>
    </source>
</evidence>
<dbReference type="NCBIfam" id="TIGR02937">
    <property type="entry name" value="sigma70-ECF"/>
    <property type="match status" value="1"/>
</dbReference>
<keyword evidence="4" id="KW-0238">DNA-binding</keyword>
<dbReference type="GO" id="GO:0003677">
    <property type="term" value="F:DNA binding"/>
    <property type="evidence" value="ECO:0007669"/>
    <property type="project" value="UniProtKB-KW"/>
</dbReference>
<dbReference type="GO" id="GO:0016987">
    <property type="term" value="F:sigma factor activity"/>
    <property type="evidence" value="ECO:0007669"/>
    <property type="project" value="UniProtKB-KW"/>
</dbReference>
<dbReference type="InterPro" id="IPR013324">
    <property type="entry name" value="RNA_pol_sigma_r3/r4-like"/>
</dbReference>
<keyword evidence="3" id="KW-0731">Sigma factor</keyword>
<keyword evidence="5" id="KW-0804">Transcription</keyword>
<organism evidence="8 9">
    <name type="scientific">Anaeromonas frigoriresistens</name>
    <dbReference type="NCBI Taxonomy" id="2683708"/>
    <lineage>
        <taxon>Bacteria</taxon>
        <taxon>Bacillati</taxon>
        <taxon>Bacillota</taxon>
        <taxon>Tissierellia</taxon>
        <taxon>Tissierellales</taxon>
        <taxon>Thermohalobacteraceae</taxon>
        <taxon>Anaeromonas</taxon>
    </lineage>
</organism>
<dbReference type="SUPFAM" id="SSF88946">
    <property type="entry name" value="Sigma2 domain of RNA polymerase sigma factors"/>
    <property type="match status" value="1"/>
</dbReference>
<evidence type="ECO:0000259" key="7">
    <source>
        <dbReference type="Pfam" id="PF08281"/>
    </source>
</evidence>
<dbReference type="Gene3D" id="1.10.10.10">
    <property type="entry name" value="Winged helix-like DNA-binding domain superfamily/Winged helix DNA-binding domain"/>
    <property type="match status" value="1"/>
</dbReference>
<dbReference type="SUPFAM" id="SSF88659">
    <property type="entry name" value="Sigma3 and sigma4 domains of RNA polymerase sigma factors"/>
    <property type="match status" value="1"/>
</dbReference>
<dbReference type="GO" id="GO:0006352">
    <property type="term" value="P:DNA-templated transcription initiation"/>
    <property type="evidence" value="ECO:0007669"/>
    <property type="project" value="InterPro"/>
</dbReference>
<evidence type="ECO:0000313" key="8">
    <source>
        <dbReference type="EMBL" id="MBS4539018.1"/>
    </source>
</evidence>
<dbReference type="PANTHER" id="PTHR43133">
    <property type="entry name" value="RNA POLYMERASE ECF-TYPE SIGMA FACTO"/>
    <property type="match status" value="1"/>
</dbReference>
<name>A0A942Z970_9FIRM</name>
<proteinExistence type="inferred from homology"/>
<dbReference type="Gene3D" id="1.10.1740.10">
    <property type="match status" value="1"/>
</dbReference>
<keyword evidence="9" id="KW-1185">Reference proteome</keyword>
<feature type="domain" description="RNA polymerase sigma factor 70 region 4 type 2" evidence="7">
    <location>
        <begin position="114"/>
        <end position="166"/>
    </location>
</feature>
<dbReference type="InterPro" id="IPR036388">
    <property type="entry name" value="WH-like_DNA-bd_sf"/>
</dbReference>
<dbReference type="InterPro" id="IPR013325">
    <property type="entry name" value="RNA_pol_sigma_r2"/>
</dbReference>
<evidence type="ECO:0000256" key="3">
    <source>
        <dbReference type="ARBA" id="ARBA00023082"/>
    </source>
</evidence>
<comment type="similarity">
    <text evidence="1">Belongs to the sigma-70 factor family. ECF subfamily.</text>
</comment>
<evidence type="ECO:0000313" key="9">
    <source>
        <dbReference type="Proteomes" id="UP000724672"/>
    </source>
</evidence>
<dbReference type="Proteomes" id="UP000724672">
    <property type="component" value="Unassembled WGS sequence"/>
</dbReference>
<evidence type="ECO:0000259" key="6">
    <source>
        <dbReference type="Pfam" id="PF04542"/>
    </source>
</evidence>
<dbReference type="InterPro" id="IPR007627">
    <property type="entry name" value="RNA_pol_sigma70_r2"/>
</dbReference>
<gene>
    <name evidence="8" type="ORF">GOQ27_11135</name>
</gene>
<evidence type="ECO:0000256" key="1">
    <source>
        <dbReference type="ARBA" id="ARBA00010641"/>
    </source>
</evidence>
<dbReference type="InterPro" id="IPR039425">
    <property type="entry name" value="RNA_pol_sigma-70-like"/>
</dbReference>